<organism evidence="1 2">
    <name type="scientific">Pontixanthobacter gangjinensis</name>
    <dbReference type="NCBI Taxonomy" id="1028742"/>
    <lineage>
        <taxon>Bacteria</taxon>
        <taxon>Pseudomonadati</taxon>
        <taxon>Pseudomonadota</taxon>
        <taxon>Alphaproteobacteria</taxon>
        <taxon>Sphingomonadales</taxon>
        <taxon>Erythrobacteraceae</taxon>
        <taxon>Pontixanthobacter</taxon>
    </lineage>
</organism>
<sequence>MAACNGADPANVTADEAEVFDGIAADETLYFGGTEPFWGGEVAGTRLTYTTPEDPEGQTITVKRFAGLGGMSFSGEMDVAGNVAGNVAAFDMAVTPGDCSDGMSDRTYPFSITLQLGDELRTGCGHTDAQPFAGDPNP</sequence>
<keyword evidence="2" id="KW-1185">Reference proteome</keyword>
<reference evidence="1 2" key="1">
    <citation type="submission" date="2019-12" db="EMBL/GenBank/DDBJ databases">
        <title>Genomic-based taxomic classification of the family Erythrobacteraceae.</title>
        <authorList>
            <person name="Xu L."/>
        </authorList>
    </citation>
    <scope>NUCLEOTIDE SEQUENCE [LARGE SCALE GENOMIC DNA]</scope>
    <source>
        <strain evidence="1 2">JCM 17802</strain>
    </source>
</reference>
<accession>A0A6I4SKK6</accession>
<evidence type="ECO:0000313" key="1">
    <source>
        <dbReference type="EMBL" id="MXO56233.1"/>
    </source>
</evidence>
<dbReference type="OrthoDB" id="5489750at2"/>
<comment type="caution">
    <text evidence="1">The sequence shown here is derived from an EMBL/GenBank/DDBJ whole genome shotgun (WGS) entry which is preliminary data.</text>
</comment>
<gene>
    <name evidence="1" type="ORF">GRI36_04995</name>
</gene>
<name>A0A6I4SKK6_9SPHN</name>
<evidence type="ECO:0000313" key="2">
    <source>
        <dbReference type="Proteomes" id="UP000468943"/>
    </source>
</evidence>
<dbReference type="EMBL" id="WTYS01000001">
    <property type="protein sequence ID" value="MXO56233.1"/>
    <property type="molecule type" value="Genomic_DNA"/>
</dbReference>
<dbReference type="AlphaFoldDB" id="A0A6I4SKK6"/>
<protein>
    <submittedName>
        <fullName evidence="1">Uncharacterized protein</fullName>
    </submittedName>
</protein>
<dbReference type="Proteomes" id="UP000468943">
    <property type="component" value="Unassembled WGS sequence"/>
</dbReference>
<proteinExistence type="predicted"/>